<dbReference type="STRING" id="160660.BJI67_05220"/>
<comment type="caution">
    <text evidence="8">The sequence shown here is derived from an EMBL/GenBank/DDBJ whole genome shotgun (WGS) entry which is preliminary data.</text>
</comment>
<dbReference type="NCBIfam" id="TIGR01932">
    <property type="entry name" value="hflC"/>
    <property type="match status" value="1"/>
</dbReference>
<evidence type="ECO:0000256" key="5">
    <source>
        <dbReference type="ARBA" id="ARBA00023136"/>
    </source>
</evidence>
<gene>
    <name evidence="8" type="ORF">Thpro_023056</name>
</gene>
<dbReference type="SUPFAM" id="SSF117892">
    <property type="entry name" value="Band 7/SPFH domain"/>
    <property type="match status" value="1"/>
</dbReference>
<comment type="similarity">
    <text evidence="2 6">Belongs to the band 7/mec-2 family. HflC subfamily.</text>
</comment>
<dbReference type="PRINTS" id="PR00721">
    <property type="entry name" value="STOMATIN"/>
</dbReference>
<dbReference type="EMBL" id="JQSG02000006">
    <property type="protein sequence ID" value="OBS08806.1"/>
    <property type="molecule type" value="Genomic_DNA"/>
</dbReference>
<reference evidence="8 9" key="1">
    <citation type="journal article" date="2014" name="Genome Announc.">
        <title>Draft Genome Sequence of the Iron-Oxidizing, Acidophilic, and Halotolerant 'Thiobacillus prosperus' Type Strain DSM 5130.</title>
        <authorList>
            <person name="Ossandon F.J."/>
            <person name="Cardenas J.P."/>
            <person name="Corbett M."/>
            <person name="Quatrini R."/>
            <person name="Holmes D.S."/>
            <person name="Watkin E."/>
        </authorList>
    </citation>
    <scope>NUCLEOTIDE SEQUENCE [LARGE SCALE GENOMIC DNA]</scope>
    <source>
        <strain evidence="8 9">DSM 5130</strain>
    </source>
</reference>
<evidence type="ECO:0000256" key="1">
    <source>
        <dbReference type="ARBA" id="ARBA00004167"/>
    </source>
</evidence>
<dbReference type="GO" id="GO:0016020">
    <property type="term" value="C:membrane"/>
    <property type="evidence" value="ECO:0007669"/>
    <property type="project" value="UniProtKB-SubCell"/>
</dbReference>
<keyword evidence="3" id="KW-0812">Transmembrane</keyword>
<keyword evidence="4" id="KW-1133">Transmembrane helix</keyword>
<feature type="domain" description="Band 7" evidence="7">
    <location>
        <begin position="19"/>
        <end position="182"/>
    </location>
</feature>
<dbReference type="RefSeq" id="WP_065089838.1">
    <property type="nucleotide sequence ID" value="NZ_JQSG02000006.1"/>
</dbReference>
<dbReference type="PANTHER" id="PTHR42911:SF1">
    <property type="entry name" value="MODULATOR OF FTSH PROTEASE HFLC"/>
    <property type="match status" value="1"/>
</dbReference>
<dbReference type="InterPro" id="IPR001107">
    <property type="entry name" value="Band_7"/>
</dbReference>
<accession>A0A1A6C2L4</accession>
<protein>
    <recommendedName>
        <fullName evidence="6">Protein HflC</fullName>
    </recommendedName>
</protein>
<name>A0A1A6C2L4_9GAMM</name>
<dbReference type="Gene3D" id="3.30.479.30">
    <property type="entry name" value="Band 7 domain"/>
    <property type="match status" value="1"/>
</dbReference>
<dbReference type="PIRSF" id="PIRSF005651">
    <property type="entry name" value="HflC"/>
    <property type="match status" value="1"/>
</dbReference>
<proteinExistence type="inferred from homology"/>
<evidence type="ECO:0000313" key="9">
    <source>
        <dbReference type="Proteomes" id="UP000029273"/>
    </source>
</evidence>
<dbReference type="OrthoDB" id="9812991at2"/>
<sequence>MKLRIFGIIVVVAALLAYMSAYTVQQDQRAMLFKLGEIKKSDIKPGLHFKWPLIETVRKFDARLLTLNSQPERFLTSEKKNVMVDFFVKWRIANLDQYYRSTRGDEQRALTRLSQIMKDGLRSEFGKRTIQEAVSGERSEIMNTLNVDANKAAKQLGIQVKDVRIVSIDLPSEVASSVYKRMEAERARVAADFRARGKEAAERIRANADRERSVILANAYRQAQMLRGQGDASAAEIYAKAYDQNPNFYAFYRSLQAYRQSFDGKDNVLVLEPDSQFFRFFNQAEDTGKR</sequence>
<evidence type="ECO:0000256" key="3">
    <source>
        <dbReference type="ARBA" id="ARBA00022692"/>
    </source>
</evidence>
<evidence type="ECO:0000256" key="2">
    <source>
        <dbReference type="ARBA" id="ARBA00007862"/>
    </source>
</evidence>
<dbReference type="InterPro" id="IPR010200">
    <property type="entry name" value="HflC"/>
</dbReference>
<dbReference type="InterPro" id="IPR036013">
    <property type="entry name" value="Band_7/SPFH_dom_sf"/>
</dbReference>
<dbReference type="CDD" id="cd03405">
    <property type="entry name" value="SPFH_HflC"/>
    <property type="match status" value="1"/>
</dbReference>
<comment type="subcellular location">
    <subcellularLocation>
        <location evidence="1">Membrane</location>
        <topology evidence="1">Single-pass membrane protein</topology>
    </subcellularLocation>
</comment>
<keyword evidence="9" id="KW-1185">Reference proteome</keyword>
<organism evidence="8 9">
    <name type="scientific">Acidihalobacter prosperus</name>
    <dbReference type="NCBI Taxonomy" id="160660"/>
    <lineage>
        <taxon>Bacteria</taxon>
        <taxon>Pseudomonadati</taxon>
        <taxon>Pseudomonadota</taxon>
        <taxon>Gammaproteobacteria</taxon>
        <taxon>Chromatiales</taxon>
        <taxon>Ectothiorhodospiraceae</taxon>
        <taxon>Acidihalobacter</taxon>
    </lineage>
</organism>
<dbReference type="Pfam" id="PF01145">
    <property type="entry name" value="Band_7"/>
    <property type="match status" value="1"/>
</dbReference>
<evidence type="ECO:0000256" key="6">
    <source>
        <dbReference type="PIRNR" id="PIRNR005651"/>
    </source>
</evidence>
<dbReference type="InterPro" id="IPR001972">
    <property type="entry name" value="Stomatin_HflK_fam"/>
</dbReference>
<evidence type="ECO:0000313" key="8">
    <source>
        <dbReference type="EMBL" id="OBS08806.1"/>
    </source>
</evidence>
<keyword evidence="5" id="KW-0472">Membrane</keyword>
<dbReference type="AlphaFoldDB" id="A0A1A6C2L4"/>
<dbReference type="SMART" id="SM00244">
    <property type="entry name" value="PHB"/>
    <property type="match status" value="1"/>
</dbReference>
<evidence type="ECO:0000256" key="4">
    <source>
        <dbReference type="ARBA" id="ARBA00022989"/>
    </source>
</evidence>
<comment type="function">
    <text evidence="6">HflC and HflK could regulate a protease.</text>
</comment>
<evidence type="ECO:0000259" key="7">
    <source>
        <dbReference type="SMART" id="SM00244"/>
    </source>
</evidence>
<dbReference type="PANTHER" id="PTHR42911">
    <property type="entry name" value="MODULATOR OF FTSH PROTEASE HFLC"/>
    <property type="match status" value="1"/>
</dbReference>
<dbReference type="Proteomes" id="UP000029273">
    <property type="component" value="Unassembled WGS sequence"/>
</dbReference>